<evidence type="ECO:0000256" key="1">
    <source>
        <dbReference type="SAM" id="MobiDB-lite"/>
    </source>
</evidence>
<feature type="region of interest" description="Disordered" evidence="1">
    <location>
        <begin position="117"/>
        <end position="136"/>
    </location>
</feature>
<feature type="compositionally biased region" description="Pro residues" evidence="1">
    <location>
        <begin position="16"/>
        <end position="25"/>
    </location>
</feature>
<evidence type="ECO:0000313" key="3">
    <source>
        <dbReference type="Proteomes" id="UP000712281"/>
    </source>
</evidence>
<dbReference type="Proteomes" id="UP000712281">
    <property type="component" value="Unassembled WGS sequence"/>
</dbReference>
<protein>
    <submittedName>
        <fullName evidence="2">Uncharacterized protein</fullName>
    </submittedName>
</protein>
<feature type="compositionally biased region" description="Basic and acidic residues" evidence="1">
    <location>
        <begin position="208"/>
        <end position="224"/>
    </location>
</feature>
<feature type="compositionally biased region" description="Low complexity" evidence="1">
    <location>
        <begin position="177"/>
        <end position="188"/>
    </location>
</feature>
<feature type="region of interest" description="Disordered" evidence="1">
    <location>
        <begin position="175"/>
        <end position="240"/>
    </location>
</feature>
<feature type="compositionally biased region" description="Polar residues" evidence="1">
    <location>
        <begin position="127"/>
        <end position="136"/>
    </location>
</feature>
<feature type="compositionally biased region" description="Acidic residues" evidence="1">
    <location>
        <begin position="225"/>
        <end position="235"/>
    </location>
</feature>
<comment type="caution">
    <text evidence="2">The sequence shown here is derived from an EMBL/GenBank/DDBJ whole genome shotgun (WGS) entry which is preliminary data.</text>
</comment>
<accession>A0A8S9KS86</accession>
<dbReference type="AlphaFoldDB" id="A0A8S9KS86"/>
<dbReference type="EMBL" id="QGKW02000717">
    <property type="protein sequence ID" value="KAF2597269.1"/>
    <property type="molecule type" value="Genomic_DNA"/>
</dbReference>
<evidence type="ECO:0000313" key="2">
    <source>
        <dbReference type="EMBL" id="KAF2597269.1"/>
    </source>
</evidence>
<sequence length="389" mass="43649">MAQDDATFGASREEPTPTPEAAPPIPADFMSSIMARFARQDEVQKMTNEQLAALVAPLTAPDGQTSRPQLIHHRLFNTNPTATGGDHASDDMPLATRTTVRTVLCISSMRTTYQPRPWWSEEKDRTSGSGNLTRPTSQLMLSAQPNLTKQRVLPEPLISPRIANITLSLVSRQGRLQSQASKSQAQKWQKLEKNKERRAQRKAIGKGRQNEKRTQDEDKALKDDGNDDSSADEEQPTNRRCVEVILSQHALSSDEENDDTPSSGDFRDVLKRKLEPEDNNNLIDNDLRLTLNARKSRRVLTSNPVPEPRPKHLGSDLRDKLNADICDIRVLLNRSKPTDLRRQTVIASSDSRTANRRYADTHIPLFSYVLIRHLAEGPIGHTSPMLQTH</sequence>
<proteinExistence type="predicted"/>
<organism evidence="2 3">
    <name type="scientific">Brassica cretica</name>
    <name type="common">Mustard</name>
    <dbReference type="NCBI Taxonomy" id="69181"/>
    <lineage>
        <taxon>Eukaryota</taxon>
        <taxon>Viridiplantae</taxon>
        <taxon>Streptophyta</taxon>
        <taxon>Embryophyta</taxon>
        <taxon>Tracheophyta</taxon>
        <taxon>Spermatophyta</taxon>
        <taxon>Magnoliopsida</taxon>
        <taxon>eudicotyledons</taxon>
        <taxon>Gunneridae</taxon>
        <taxon>Pentapetalae</taxon>
        <taxon>rosids</taxon>
        <taxon>malvids</taxon>
        <taxon>Brassicales</taxon>
        <taxon>Brassicaceae</taxon>
        <taxon>Brassiceae</taxon>
        <taxon>Brassica</taxon>
    </lineage>
</organism>
<name>A0A8S9KS86_BRACR</name>
<gene>
    <name evidence="2" type="ORF">F2Q68_00011461</name>
</gene>
<feature type="region of interest" description="Disordered" evidence="1">
    <location>
        <begin position="1"/>
        <end position="25"/>
    </location>
</feature>
<reference evidence="2" key="1">
    <citation type="submission" date="2019-12" db="EMBL/GenBank/DDBJ databases">
        <title>Genome sequencing and annotation of Brassica cretica.</title>
        <authorList>
            <person name="Studholme D.J."/>
            <person name="Sarris P.F."/>
        </authorList>
    </citation>
    <scope>NUCLEOTIDE SEQUENCE</scope>
    <source>
        <strain evidence="2">PFS-001/15</strain>
        <tissue evidence="2">Leaf</tissue>
    </source>
</reference>